<protein>
    <submittedName>
        <fullName evidence="2">Uncharacterized protein</fullName>
    </submittedName>
</protein>
<dbReference type="Proteomes" id="UP001525890">
    <property type="component" value="Unassembled WGS sequence"/>
</dbReference>
<organism evidence="2 3">
    <name type="scientific">Laspinema palackyanum D2a</name>
    <dbReference type="NCBI Taxonomy" id="2953684"/>
    <lineage>
        <taxon>Bacteria</taxon>
        <taxon>Bacillati</taxon>
        <taxon>Cyanobacteriota</taxon>
        <taxon>Cyanophyceae</taxon>
        <taxon>Oscillatoriophycideae</taxon>
        <taxon>Oscillatoriales</taxon>
        <taxon>Laspinemataceae</taxon>
        <taxon>Laspinema</taxon>
        <taxon>Laspinema palackyanum</taxon>
    </lineage>
</organism>
<comment type="caution">
    <text evidence="2">The sequence shown here is derived from an EMBL/GenBank/DDBJ whole genome shotgun (WGS) entry which is preliminary data.</text>
</comment>
<evidence type="ECO:0000313" key="3">
    <source>
        <dbReference type="Proteomes" id="UP001525890"/>
    </source>
</evidence>
<dbReference type="EMBL" id="JAMXFF010000061">
    <property type="protein sequence ID" value="MCT7969827.1"/>
    <property type="molecule type" value="Genomic_DNA"/>
</dbReference>
<feature type="region of interest" description="Disordered" evidence="1">
    <location>
        <begin position="39"/>
        <end position="59"/>
    </location>
</feature>
<keyword evidence="3" id="KW-1185">Reference proteome</keyword>
<name>A0ABT2MZ62_9CYAN</name>
<proteinExistence type="predicted"/>
<reference evidence="2 3" key="1">
    <citation type="journal article" date="2022" name="Front. Microbiol.">
        <title>High genomic differentiation and limited gene flow indicate recent cryptic speciation within the genus Laspinema (cyanobacteria).</title>
        <authorList>
            <person name="Stanojkovic A."/>
            <person name="Skoupy S."/>
            <person name="Skaloud P."/>
            <person name="Dvorak P."/>
        </authorList>
    </citation>
    <scope>NUCLEOTIDE SEQUENCE [LARGE SCALE GENOMIC DNA]</scope>
    <source>
        <strain evidence="2 3">D2a</strain>
    </source>
</reference>
<evidence type="ECO:0000256" key="1">
    <source>
        <dbReference type="SAM" id="MobiDB-lite"/>
    </source>
</evidence>
<accession>A0ABT2MZ62</accession>
<sequence length="80" mass="9120">MGSLLGDSLRESFRLPHVTKKEVEQVSIQARSPLRVRDVRSHVTKRPHPNPPLGKGRGPEVQLIVRGISIEEEEEEERVF</sequence>
<dbReference type="RefSeq" id="WP_368009272.1">
    <property type="nucleotide sequence ID" value="NZ_JAMXFF010000061.1"/>
</dbReference>
<gene>
    <name evidence="2" type="ORF">NG799_26280</name>
</gene>
<evidence type="ECO:0000313" key="2">
    <source>
        <dbReference type="EMBL" id="MCT7969827.1"/>
    </source>
</evidence>